<proteinExistence type="predicted"/>
<evidence type="ECO:0000313" key="2">
    <source>
        <dbReference type="EMBL" id="SFV61004.1"/>
    </source>
</evidence>
<keyword evidence="1" id="KW-0812">Transmembrane</keyword>
<evidence type="ECO:0000256" key="1">
    <source>
        <dbReference type="SAM" id="Phobius"/>
    </source>
</evidence>
<organism evidence="2">
    <name type="scientific">hydrothermal vent metagenome</name>
    <dbReference type="NCBI Taxonomy" id="652676"/>
    <lineage>
        <taxon>unclassified sequences</taxon>
        <taxon>metagenomes</taxon>
        <taxon>ecological metagenomes</taxon>
    </lineage>
</organism>
<dbReference type="AlphaFoldDB" id="A0A1W1C5K0"/>
<sequence>MDFMDTDWFNIGLEIVFVILISYDVKKYFETRKRQYITNIVLTLGFAIWTLYPYYTSYVGWLDEQKTVMISHCSETENSKLCKCVDEATFKNYTHDEYIRIDKNSTEYSEWLSETKEECLDESWF</sequence>
<dbReference type="EMBL" id="FPHF01000058">
    <property type="protein sequence ID" value="SFV61004.1"/>
    <property type="molecule type" value="Genomic_DNA"/>
</dbReference>
<feature type="transmembrane region" description="Helical" evidence="1">
    <location>
        <begin position="37"/>
        <end position="55"/>
    </location>
</feature>
<keyword evidence="1" id="KW-0472">Membrane</keyword>
<reference evidence="2" key="1">
    <citation type="submission" date="2016-10" db="EMBL/GenBank/DDBJ databases">
        <authorList>
            <person name="de Groot N.N."/>
        </authorList>
    </citation>
    <scope>NUCLEOTIDE SEQUENCE</scope>
</reference>
<protein>
    <submittedName>
        <fullName evidence="2">Uncharacterized protein</fullName>
    </submittedName>
</protein>
<feature type="transmembrane region" description="Helical" evidence="1">
    <location>
        <begin position="6"/>
        <end position="25"/>
    </location>
</feature>
<gene>
    <name evidence="2" type="ORF">MNB_SM-4-245</name>
</gene>
<name>A0A1W1C5K0_9ZZZZ</name>
<accession>A0A1W1C5K0</accession>
<keyword evidence="1" id="KW-1133">Transmembrane helix</keyword>